<reference evidence="2" key="1">
    <citation type="submission" date="2020-01" db="EMBL/GenBank/DDBJ databases">
        <title>Genome Sequencing of Three Apophysomyces-Like Fungal Strains Confirms a Novel Fungal Genus in the Mucoromycota with divergent Burkholderia-like Endosymbiotic Bacteria.</title>
        <authorList>
            <person name="Stajich J.E."/>
            <person name="Macias A.M."/>
            <person name="Carter-House D."/>
            <person name="Lovett B."/>
            <person name="Kasson L.R."/>
            <person name="Berry K."/>
            <person name="Grigoriev I."/>
            <person name="Chang Y."/>
            <person name="Spatafora J."/>
            <person name="Kasson M.T."/>
        </authorList>
    </citation>
    <scope>NUCLEOTIDE SEQUENCE</scope>
    <source>
        <strain evidence="2">NRRL A-21654</strain>
    </source>
</reference>
<dbReference type="OrthoDB" id="10266999at2759"/>
<dbReference type="EMBL" id="JABAYA010000001">
    <property type="protein sequence ID" value="KAF7732888.1"/>
    <property type="molecule type" value="Genomic_DNA"/>
</dbReference>
<proteinExistence type="predicted"/>
<feature type="compositionally biased region" description="Low complexity" evidence="1">
    <location>
        <begin position="302"/>
        <end position="316"/>
    </location>
</feature>
<dbReference type="InterPro" id="IPR044926">
    <property type="entry name" value="RGS_subdomain_2"/>
</dbReference>
<feature type="region of interest" description="Disordered" evidence="1">
    <location>
        <begin position="168"/>
        <end position="189"/>
    </location>
</feature>
<dbReference type="Gene3D" id="1.10.167.10">
    <property type="entry name" value="Regulator of G-protein Signalling 4, domain 2"/>
    <property type="match status" value="1"/>
</dbReference>
<organism evidence="2 3">
    <name type="scientific">Apophysomyces ossiformis</name>
    <dbReference type="NCBI Taxonomy" id="679940"/>
    <lineage>
        <taxon>Eukaryota</taxon>
        <taxon>Fungi</taxon>
        <taxon>Fungi incertae sedis</taxon>
        <taxon>Mucoromycota</taxon>
        <taxon>Mucoromycotina</taxon>
        <taxon>Mucoromycetes</taxon>
        <taxon>Mucorales</taxon>
        <taxon>Mucorineae</taxon>
        <taxon>Mucoraceae</taxon>
        <taxon>Apophysomyces</taxon>
    </lineage>
</organism>
<accession>A0A8H7C102</accession>
<feature type="region of interest" description="Disordered" evidence="1">
    <location>
        <begin position="291"/>
        <end position="356"/>
    </location>
</feature>
<comment type="caution">
    <text evidence="2">The sequence shown here is derived from an EMBL/GenBank/DDBJ whole genome shotgun (WGS) entry which is preliminary data.</text>
</comment>
<feature type="region of interest" description="Disordered" evidence="1">
    <location>
        <begin position="122"/>
        <end position="153"/>
    </location>
</feature>
<feature type="compositionally biased region" description="Polar residues" evidence="1">
    <location>
        <begin position="291"/>
        <end position="300"/>
    </location>
</feature>
<evidence type="ECO:0000313" key="3">
    <source>
        <dbReference type="Proteomes" id="UP000605846"/>
    </source>
</evidence>
<gene>
    <name evidence="2" type="ORF">EC973_000164</name>
</gene>
<feature type="compositionally biased region" description="Low complexity" evidence="1">
    <location>
        <begin position="134"/>
        <end position="152"/>
    </location>
</feature>
<dbReference type="InterPro" id="IPR036305">
    <property type="entry name" value="RGS_sf"/>
</dbReference>
<keyword evidence="3" id="KW-1185">Reference proteome</keyword>
<name>A0A8H7C102_9FUNG</name>
<feature type="compositionally biased region" description="Low complexity" evidence="1">
    <location>
        <begin position="334"/>
        <end position="353"/>
    </location>
</feature>
<sequence>MAVEDYKRSVDQAFGDLASNGFDLSVQHQDLLDPNERIAFDHLKSKFELILQQFILPEAALEINIPCELRQTLLQSCRNDRSYHPSLLAPACAAVVELLRISAFIPFATDSHRLQIWATTTHPNKNKDPLSINPSGSPSSSSSSSSSYSSSPFHRLRSNSLALLYSHEDTENDEHRKKKSKEQGAAVVGTTTTVTTKSVVSAAGQPRFFHMDQEPLSYAPAPPPPPPPLCSPCSPAPAPAPASSVSTTFFRKLTSSFRFRARSHSPPPRWRQIHIDPRALTQHASFTIHTTPTTETSLERGNSCSSSNSTNSSSTATHEEDPSYARPRFTLARSQSSTSTDFSGPSSSSASSSPHPLGHSFISFLPELPSMPTHFFHPFEIKSAHDTKKN</sequence>
<dbReference type="SUPFAM" id="SSF48097">
    <property type="entry name" value="Regulator of G-protein signaling, RGS"/>
    <property type="match status" value="1"/>
</dbReference>
<protein>
    <submittedName>
        <fullName evidence="2">Uncharacterized protein</fullName>
    </submittedName>
</protein>
<evidence type="ECO:0000256" key="1">
    <source>
        <dbReference type="SAM" id="MobiDB-lite"/>
    </source>
</evidence>
<dbReference type="AlphaFoldDB" id="A0A8H7C102"/>
<dbReference type="Proteomes" id="UP000605846">
    <property type="component" value="Unassembled WGS sequence"/>
</dbReference>
<evidence type="ECO:0000313" key="2">
    <source>
        <dbReference type="EMBL" id="KAF7732888.1"/>
    </source>
</evidence>